<name>A0ABX8U0G1_9ACTN</name>
<organism evidence="2 3">
    <name type="scientific">Nonomuraea coxensis DSM 45129</name>
    <dbReference type="NCBI Taxonomy" id="1122611"/>
    <lineage>
        <taxon>Bacteria</taxon>
        <taxon>Bacillati</taxon>
        <taxon>Actinomycetota</taxon>
        <taxon>Actinomycetes</taxon>
        <taxon>Streptosporangiales</taxon>
        <taxon>Streptosporangiaceae</taxon>
        <taxon>Nonomuraea</taxon>
    </lineage>
</organism>
<gene>
    <name evidence="2" type="ORF">Nocox_16665</name>
</gene>
<keyword evidence="1" id="KW-0732">Signal</keyword>
<sequence length="123" mass="13130">MRFSHKLIAGAAAMGAALSIGVAVTSTAASASQTAAVCSPDSRLQYDYYNSGSGGTVVSKWYNCTGSHSQSTYGYRIKPGGYSGYVYYSNGGSDYFCDYRDIYLGAKKVSRIYMAPAKIEECS</sequence>
<keyword evidence="3" id="KW-1185">Reference proteome</keyword>
<evidence type="ECO:0000313" key="3">
    <source>
        <dbReference type="Proteomes" id="UP000824681"/>
    </source>
</evidence>
<proteinExistence type="predicted"/>
<dbReference type="RefSeq" id="WP_020547845.1">
    <property type="nucleotide sequence ID" value="NZ_CP068985.1"/>
</dbReference>
<feature type="chain" id="PRO_5047035066" evidence="1">
    <location>
        <begin position="32"/>
        <end position="123"/>
    </location>
</feature>
<accession>A0ABX8U0G1</accession>
<evidence type="ECO:0000256" key="1">
    <source>
        <dbReference type="SAM" id="SignalP"/>
    </source>
</evidence>
<protein>
    <submittedName>
        <fullName evidence="2">Uncharacterized protein</fullName>
    </submittedName>
</protein>
<dbReference type="Proteomes" id="UP000824681">
    <property type="component" value="Chromosome"/>
</dbReference>
<evidence type="ECO:0000313" key="2">
    <source>
        <dbReference type="EMBL" id="QYC40946.1"/>
    </source>
</evidence>
<feature type="signal peptide" evidence="1">
    <location>
        <begin position="1"/>
        <end position="31"/>
    </location>
</feature>
<dbReference type="EMBL" id="CP068985">
    <property type="protein sequence ID" value="QYC40946.1"/>
    <property type="molecule type" value="Genomic_DNA"/>
</dbReference>
<reference evidence="2 3" key="1">
    <citation type="journal article" date="2021" name="ACS Chem. Biol.">
        <title>Genomic-Led Discovery of a Novel Glycopeptide Antibiotic by Nonomuraea coxensis DSM 45129.</title>
        <authorList>
            <person name="Yushchuk O."/>
            <person name="Vior N.M."/>
            <person name="Andreo-Vidal A."/>
            <person name="Berini F."/>
            <person name="Ruckert C."/>
            <person name="Busche T."/>
            <person name="Binda E."/>
            <person name="Kalinowski J."/>
            <person name="Truman A.W."/>
            <person name="Marinelli F."/>
        </authorList>
    </citation>
    <scope>NUCLEOTIDE SEQUENCE [LARGE SCALE GENOMIC DNA]</scope>
    <source>
        <strain evidence="2 3">DSM 45129</strain>
    </source>
</reference>